<protein>
    <submittedName>
        <fullName evidence="2">Uncharacterized protein</fullName>
    </submittedName>
</protein>
<reference evidence="2" key="2">
    <citation type="journal article" date="2015" name="Data Brief">
        <title>Shoot transcriptome of the giant reed, Arundo donax.</title>
        <authorList>
            <person name="Barrero R.A."/>
            <person name="Guerrero F.D."/>
            <person name="Moolhuijzen P."/>
            <person name="Goolsby J.A."/>
            <person name="Tidwell J."/>
            <person name="Bellgard S.E."/>
            <person name="Bellgard M.I."/>
        </authorList>
    </citation>
    <scope>NUCLEOTIDE SEQUENCE</scope>
    <source>
        <tissue evidence="2">Shoot tissue taken approximately 20 cm above the soil surface</tissue>
    </source>
</reference>
<sequence length="71" mass="8084">MKLDFNLVEQSKEWLSATVEAKLLNSCSSTKLAPTNALLMHKSAKLFPLLLLLTSLFLPMDFVYLLFAFLY</sequence>
<dbReference type="AlphaFoldDB" id="A0A0A9EWP0"/>
<organism evidence="2">
    <name type="scientific">Arundo donax</name>
    <name type="common">Giant reed</name>
    <name type="synonym">Donax arundinaceus</name>
    <dbReference type="NCBI Taxonomy" id="35708"/>
    <lineage>
        <taxon>Eukaryota</taxon>
        <taxon>Viridiplantae</taxon>
        <taxon>Streptophyta</taxon>
        <taxon>Embryophyta</taxon>
        <taxon>Tracheophyta</taxon>
        <taxon>Spermatophyta</taxon>
        <taxon>Magnoliopsida</taxon>
        <taxon>Liliopsida</taxon>
        <taxon>Poales</taxon>
        <taxon>Poaceae</taxon>
        <taxon>PACMAD clade</taxon>
        <taxon>Arundinoideae</taxon>
        <taxon>Arundineae</taxon>
        <taxon>Arundo</taxon>
    </lineage>
</organism>
<keyword evidence="1" id="KW-1133">Transmembrane helix</keyword>
<accession>A0A0A9EWP0</accession>
<feature type="transmembrane region" description="Helical" evidence="1">
    <location>
        <begin position="46"/>
        <end position="70"/>
    </location>
</feature>
<evidence type="ECO:0000313" key="2">
    <source>
        <dbReference type="EMBL" id="JAE05145.1"/>
    </source>
</evidence>
<evidence type="ECO:0000256" key="1">
    <source>
        <dbReference type="SAM" id="Phobius"/>
    </source>
</evidence>
<reference evidence="2" key="1">
    <citation type="submission" date="2014-09" db="EMBL/GenBank/DDBJ databases">
        <authorList>
            <person name="Magalhaes I.L.F."/>
            <person name="Oliveira U."/>
            <person name="Santos F.R."/>
            <person name="Vidigal T.H.D.A."/>
            <person name="Brescovit A.D."/>
            <person name="Santos A.J."/>
        </authorList>
    </citation>
    <scope>NUCLEOTIDE SEQUENCE</scope>
    <source>
        <tissue evidence="2">Shoot tissue taken approximately 20 cm above the soil surface</tissue>
    </source>
</reference>
<keyword evidence="1" id="KW-0812">Transmembrane</keyword>
<keyword evidence="1" id="KW-0472">Membrane</keyword>
<dbReference type="EMBL" id="GBRH01192751">
    <property type="protein sequence ID" value="JAE05145.1"/>
    <property type="molecule type" value="Transcribed_RNA"/>
</dbReference>
<proteinExistence type="predicted"/>
<name>A0A0A9EWP0_ARUDO</name>